<accession>A0ABV1VD15</accession>
<sequence>MIVDNLISGYLRNPSRSGAMLRRDGMTRTADRLVELFGPQWGKHHALPGS</sequence>
<dbReference type="RefSeq" id="WP_350722447.1">
    <property type="nucleotide sequence ID" value="NZ_JBEPCO010000036.1"/>
</dbReference>
<organism evidence="1 2">
    <name type="scientific">Streptomyces flaveolus</name>
    <dbReference type="NCBI Taxonomy" id="67297"/>
    <lineage>
        <taxon>Bacteria</taxon>
        <taxon>Bacillati</taxon>
        <taxon>Actinomycetota</taxon>
        <taxon>Actinomycetes</taxon>
        <taxon>Kitasatosporales</taxon>
        <taxon>Streptomycetaceae</taxon>
        <taxon>Streptomyces</taxon>
    </lineage>
</organism>
<protein>
    <recommendedName>
        <fullName evidence="3">Transposase</fullName>
    </recommendedName>
</protein>
<comment type="caution">
    <text evidence="1">The sequence shown here is derived from an EMBL/GenBank/DDBJ whole genome shotgun (WGS) entry which is preliminary data.</text>
</comment>
<name>A0ABV1VD15_9ACTN</name>
<reference evidence="1 2" key="1">
    <citation type="submission" date="2024-06" db="EMBL/GenBank/DDBJ databases">
        <title>The Natural Products Discovery Center: Release of the First 8490 Sequenced Strains for Exploring Actinobacteria Biosynthetic Diversity.</title>
        <authorList>
            <person name="Kalkreuter E."/>
            <person name="Kautsar S.A."/>
            <person name="Yang D."/>
            <person name="Bader C.D."/>
            <person name="Teijaro C.N."/>
            <person name="Fluegel L."/>
            <person name="Davis C.M."/>
            <person name="Simpson J.R."/>
            <person name="Lauterbach L."/>
            <person name="Steele A.D."/>
            <person name="Gui C."/>
            <person name="Meng S."/>
            <person name="Li G."/>
            <person name="Viehrig K."/>
            <person name="Ye F."/>
            <person name="Su P."/>
            <person name="Kiefer A.F."/>
            <person name="Nichols A."/>
            <person name="Cepeda A.J."/>
            <person name="Yan W."/>
            <person name="Fan B."/>
            <person name="Jiang Y."/>
            <person name="Adhikari A."/>
            <person name="Zheng C.-J."/>
            <person name="Schuster L."/>
            <person name="Cowan T.M."/>
            <person name="Smanski M.J."/>
            <person name="Chevrette M.G."/>
            <person name="De Carvalho L.P.S."/>
            <person name="Shen B."/>
        </authorList>
    </citation>
    <scope>NUCLEOTIDE SEQUENCE [LARGE SCALE GENOMIC DNA]</scope>
    <source>
        <strain evidence="1 2">NPDC000632</strain>
    </source>
</reference>
<evidence type="ECO:0000313" key="2">
    <source>
        <dbReference type="Proteomes" id="UP001490330"/>
    </source>
</evidence>
<proteinExistence type="predicted"/>
<evidence type="ECO:0008006" key="3">
    <source>
        <dbReference type="Google" id="ProtNLM"/>
    </source>
</evidence>
<dbReference type="Proteomes" id="UP001490330">
    <property type="component" value="Unassembled WGS sequence"/>
</dbReference>
<dbReference type="EMBL" id="JBEPCV010000005">
    <property type="protein sequence ID" value="MER6903905.1"/>
    <property type="molecule type" value="Genomic_DNA"/>
</dbReference>
<evidence type="ECO:0000313" key="1">
    <source>
        <dbReference type="EMBL" id="MER6903905.1"/>
    </source>
</evidence>
<gene>
    <name evidence="1" type="ORF">ABT322_08970</name>
</gene>
<keyword evidence="2" id="KW-1185">Reference proteome</keyword>